<keyword evidence="5 10" id="KW-0479">Metal-binding</keyword>
<sequence length="393" mass="43684">MENTKPGHIYFASESVGEGHPDKLCDQISDAVLDECLRIDLHCKVGLEAATKTKLVCLLGETLVNGERVNYEQIAREVCKQVGYDDESKGLDYKSMSVLVNVERQSSEIANAVHTEKDMDDFGAGDQGLMFGYATDEWDKETLHPYSHYLANLLCEELAKARHSGQIKWLRPDCKSQVIVEYENNNGNIKPVSIYNILISTQHDPDVTNEEIARVLTEQIIKKVCPAEMLTNTKIVINPSGSFVMGGPQADSGLTGRKIIVDTYGGWAPHGGGAFSGKDPTKVDRSASYYARYVAKSVVAAGLAHRCLVQVSYAIGLADPLSIHVESYNTVREGLNDDDLIRIVKKNFSFRPGNIIKELNLLRPIYQKTAKYGHFGRNDPDFTWEKPKTLILE</sequence>
<dbReference type="InterPro" id="IPR022628">
    <property type="entry name" value="S-AdoMet_synt_N"/>
</dbReference>
<evidence type="ECO:0000256" key="4">
    <source>
        <dbReference type="ARBA" id="ARBA00022679"/>
    </source>
</evidence>
<dbReference type="OrthoDB" id="5852090at2759"/>
<keyword evidence="4 10" id="KW-0808">Transferase</keyword>
<dbReference type="Pfam" id="PF02773">
    <property type="entry name" value="S-AdoMet_synt_C"/>
    <property type="match status" value="1"/>
</dbReference>
<evidence type="ECO:0000256" key="3">
    <source>
        <dbReference type="ARBA" id="ARBA00022563"/>
    </source>
</evidence>
<evidence type="ECO:0000256" key="1">
    <source>
        <dbReference type="ARBA" id="ARBA00005224"/>
    </source>
</evidence>
<dbReference type="EMBL" id="CCKQ01018515">
    <property type="protein sequence ID" value="CDW90485.1"/>
    <property type="molecule type" value="Genomic_DNA"/>
</dbReference>
<dbReference type="UniPathway" id="UPA00315">
    <property type="reaction ID" value="UER00080"/>
</dbReference>
<proteinExistence type="inferred from homology"/>
<dbReference type="InterPro" id="IPR002133">
    <property type="entry name" value="S-AdoMet_synthetase"/>
</dbReference>
<keyword evidence="9 10" id="KW-0630">Potassium</keyword>
<dbReference type="Pfam" id="PF02772">
    <property type="entry name" value="S-AdoMet_synt_M"/>
    <property type="match status" value="1"/>
</dbReference>
<comment type="cofactor">
    <cofactor evidence="10">
        <name>K(+)</name>
        <dbReference type="ChEBI" id="CHEBI:29103"/>
    </cofactor>
    <text evidence="10">Binds 1 potassium ion per subunit. The potassium ion interacts primarily with the substrate.</text>
</comment>
<feature type="domain" description="S-adenosylmethionine synthetase central" evidence="13">
    <location>
        <begin position="122"/>
        <end position="243"/>
    </location>
</feature>
<organism evidence="15 16">
    <name type="scientific">Stylonychia lemnae</name>
    <name type="common">Ciliate</name>
    <dbReference type="NCBI Taxonomy" id="5949"/>
    <lineage>
        <taxon>Eukaryota</taxon>
        <taxon>Sar</taxon>
        <taxon>Alveolata</taxon>
        <taxon>Ciliophora</taxon>
        <taxon>Intramacronucleata</taxon>
        <taxon>Spirotrichea</taxon>
        <taxon>Stichotrichia</taxon>
        <taxon>Sporadotrichida</taxon>
        <taxon>Oxytrichidae</taxon>
        <taxon>Stylonychinae</taxon>
        <taxon>Stylonychia</taxon>
    </lineage>
</organism>
<name>A0A078B7K5_STYLE</name>
<feature type="domain" description="S-adenosylmethionine synthetase C-terminal" evidence="14">
    <location>
        <begin position="245"/>
        <end position="386"/>
    </location>
</feature>
<dbReference type="GO" id="GO:0006556">
    <property type="term" value="P:S-adenosylmethionine biosynthetic process"/>
    <property type="evidence" value="ECO:0007669"/>
    <property type="project" value="UniProtKB-UniPathway"/>
</dbReference>
<reference evidence="15 16" key="1">
    <citation type="submission" date="2014-06" db="EMBL/GenBank/DDBJ databases">
        <authorList>
            <person name="Swart Estienne"/>
        </authorList>
    </citation>
    <scope>NUCLEOTIDE SEQUENCE [LARGE SCALE GENOMIC DNA]</scope>
    <source>
        <strain evidence="15 16">130c</strain>
    </source>
</reference>
<evidence type="ECO:0000313" key="16">
    <source>
        <dbReference type="Proteomes" id="UP000039865"/>
    </source>
</evidence>
<comment type="catalytic activity">
    <reaction evidence="10">
        <text>L-methionine + ATP + H2O = S-adenosyl-L-methionine + phosphate + diphosphate</text>
        <dbReference type="Rhea" id="RHEA:21080"/>
        <dbReference type="ChEBI" id="CHEBI:15377"/>
        <dbReference type="ChEBI" id="CHEBI:30616"/>
        <dbReference type="ChEBI" id="CHEBI:33019"/>
        <dbReference type="ChEBI" id="CHEBI:43474"/>
        <dbReference type="ChEBI" id="CHEBI:57844"/>
        <dbReference type="ChEBI" id="CHEBI:59789"/>
        <dbReference type="EC" id="2.5.1.6"/>
    </reaction>
</comment>
<dbReference type="InterPro" id="IPR022631">
    <property type="entry name" value="ADOMET_SYNTHASE_CS"/>
</dbReference>
<dbReference type="Proteomes" id="UP000039865">
    <property type="component" value="Unassembled WGS sequence"/>
</dbReference>
<evidence type="ECO:0000256" key="6">
    <source>
        <dbReference type="ARBA" id="ARBA00022741"/>
    </source>
</evidence>
<keyword evidence="6 10" id="KW-0547">Nucleotide-binding</keyword>
<keyword evidence="8 10" id="KW-0460">Magnesium</keyword>
<evidence type="ECO:0000259" key="13">
    <source>
        <dbReference type="Pfam" id="PF02772"/>
    </source>
</evidence>
<dbReference type="PROSITE" id="PS00376">
    <property type="entry name" value="ADOMET_SYNTHASE_1"/>
    <property type="match status" value="1"/>
</dbReference>
<dbReference type="CDD" id="cd18079">
    <property type="entry name" value="S-AdoMet_synt"/>
    <property type="match status" value="1"/>
</dbReference>
<dbReference type="EC" id="2.5.1.6" evidence="10"/>
<evidence type="ECO:0000256" key="11">
    <source>
        <dbReference type="RuleBase" id="RU004462"/>
    </source>
</evidence>
<evidence type="ECO:0000259" key="14">
    <source>
        <dbReference type="Pfam" id="PF02773"/>
    </source>
</evidence>
<comment type="pathway">
    <text evidence="1 10">Amino-acid biosynthesis; S-adenosyl-L-methionine biosynthesis; S-adenosyl-L-methionine from L-methionine: step 1/1.</text>
</comment>
<dbReference type="GO" id="GO:0004478">
    <property type="term" value="F:methionine adenosyltransferase activity"/>
    <property type="evidence" value="ECO:0007669"/>
    <property type="project" value="UniProtKB-EC"/>
</dbReference>
<dbReference type="GO" id="GO:0046872">
    <property type="term" value="F:metal ion binding"/>
    <property type="evidence" value="ECO:0007669"/>
    <property type="project" value="UniProtKB-KW"/>
</dbReference>
<dbReference type="Gene3D" id="3.30.300.10">
    <property type="match status" value="3"/>
</dbReference>
<dbReference type="OMA" id="ASYMARY"/>
<comment type="similarity">
    <text evidence="2 11">Belongs to the AdoMet synthase family.</text>
</comment>
<comment type="cofactor">
    <cofactor evidence="10">
        <name>Mg(2+)</name>
        <dbReference type="ChEBI" id="CHEBI:18420"/>
    </cofactor>
    <text evidence="10">Binds 2 magnesium ions per subunit. The magnesium ions interact primarily with the substrate.</text>
</comment>
<keyword evidence="7 10" id="KW-0067">ATP-binding</keyword>
<dbReference type="InParanoid" id="A0A078B7K5"/>
<dbReference type="PROSITE" id="PS00377">
    <property type="entry name" value="ADOMET_SYNTHASE_2"/>
    <property type="match status" value="1"/>
</dbReference>
<protein>
    <recommendedName>
        <fullName evidence="10">S-adenosylmethionine synthase</fullName>
        <ecNumber evidence="10">2.5.1.6</ecNumber>
    </recommendedName>
</protein>
<evidence type="ECO:0000256" key="2">
    <source>
        <dbReference type="ARBA" id="ARBA00009685"/>
    </source>
</evidence>
<gene>
    <name evidence="15" type="primary">Contig17469.g18580</name>
    <name evidence="15" type="ORF">STYLEM_19629</name>
</gene>
<evidence type="ECO:0000256" key="7">
    <source>
        <dbReference type="ARBA" id="ARBA00022840"/>
    </source>
</evidence>
<dbReference type="FunFam" id="3.30.300.10:FF:000003">
    <property type="entry name" value="S-adenosylmethionine synthase"/>
    <property type="match status" value="1"/>
</dbReference>
<evidence type="ECO:0000313" key="15">
    <source>
        <dbReference type="EMBL" id="CDW90485.1"/>
    </source>
</evidence>
<evidence type="ECO:0000256" key="10">
    <source>
        <dbReference type="RuleBase" id="RU000541"/>
    </source>
</evidence>
<dbReference type="Pfam" id="PF00438">
    <property type="entry name" value="S-AdoMet_synt_N"/>
    <property type="match status" value="1"/>
</dbReference>
<keyword evidence="16" id="KW-1185">Reference proteome</keyword>
<evidence type="ECO:0000256" key="5">
    <source>
        <dbReference type="ARBA" id="ARBA00022723"/>
    </source>
</evidence>
<dbReference type="FunFam" id="3.30.300.10:FF:000004">
    <property type="entry name" value="S-adenosylmethionine synthase"/>
    <property type="match status" value="1"/>
</dbReference>
<comment type="function">
    <text evidence="10">Catalyzes the formation of S-adenosylmethionine from methionine and ATP.</text>
</comment>
<dbReference type="AlphaFoldDB" id="A0A078B7K5"/>
<dbReference type="SUPFAM" id="SSF55973">
    <property type="entry name" value="S-adenosylmethionine synthetase"/>
    <property type="match status" value="3"/>
</dbReference>
<feature type="domain" description="S-adenosylmethionine synthetase N-terminal" evidence="12">
    <location>
        <begin position="9"/>
        <end position="106"/>
    </location>
</feature>
<accession>A0A078B7K5</accession>
<dbReference type="PIRSF" id="PIRSF000497">
    <property type="entry name" value="MAT"/>
    <property type="match status" value="1"/>
</dbReference>
<keyword evidence="3 10" id="KW-0554">One-carbon metabolism</keyword>
<dbReference type="InterPro" id="IPR022630">
    <property type="entry name" value="S-AdoMet_synt_C"/>
</dbReference>
<dbReference type="GO" id="GO:0005524">
    <property type="term" value="F:ATP binding"/>
    <property type="evidence" value="ECO:0007669"/>
    <property type="project" value="UniProtKB-KW"/>
</dbReference>
<evidence type="ECO:0000256" key="9">
    <source>
        <dbReference type="ARBA" id="ARBA00022958"/>
    </source>
</evidence>
<dbReference type="FunCoup" id="A0A078B7K5">
    <property type="interactions" value="140"/>
</dbReference>
<dbReference type="GO" id="GO:0006730">
    <property type="term" value="P:one-carbon metabolic process"/>
    <property type="evidence" value="ECO:0007669"/>
    <property type="project" value="UniProtKB-KW"/>
</dbReference>
<dbReference type="InterPro" id="IPR022629">
    <property type="entry name" value="S-AdoMet_synt_central"/>
</dbReference>
<dbReference type="NCBIfam" id="TIGR01034">
    <property type="entry name" value="metK"/>
    <property type="match status" value="1"/>
</dbReference>
<evidence type="ECO:0000256" key="8">
    <source>
        <dbReference type="ARBA" id="ARBA00022842"/>
    </source>
</evidence>
<dbReference type="PANTHER" id="PTHR11964">
    <property type="entry name" value="S-ADENOSYLMETHIONINE SYNTHETASE"/>
    <property type="match status" value="1"/>
</dbReference>
<evidence type="ECO:0000259" key="12">
    <source>
        <dbReference type="Pfam" id="PF00438"/>
    </source>
</evidence>
<dbReference type="InterPro" id="IPR022636">
    <property type="entry name" value="S-AdoMet_synthetase_sfam"/>
</dbReference>